<dbReference type="OrthoDB" id="1645289at2759"/>
<evidence type="ECO:0008006" key="3">
    <source>
        <dbReference type="Google" id="ProtNLM"/>
    </source>
</evidence>
<keyword evidence="2" id="KW-1185">Reference proteome</keyword>
<sequence>MALNRPPSSSLKNNESITKFPTPSYQYYQDKEQLLNVQPDHARDPITRASFGGFIVYYDNFLIYWRSKCSQIICTSSTHSELQAAYVAVNETRWLYQITQELRKLIGLAPLMARHLYHDNTNTMKILEADFFNIKNWDVKYKYLHQLVAKKTLSYIINQQLTLSLISSPNRKKQRHSKNMDHRCNYIIK</sequence>
<comment type="caution">
    <text evidence="1">The sequence shown here is derived from an EMBL/GenBank/DDBJ whole genome shotgun (WGS) entry which is preliminary data.</text>
</comment>
<reference evidence="1 2" key="1">
    <citation type="submission" date="2020-11" db="EMBL/GenBank/DDBJ databases">
        <title>Kefir isolates.</title>
        <authorList>
            <person name="Marcisauskas S."/>
            <person name="Kim Y."/>
            <person name="Blasche S."/>
        </authorList>
    </citation>
    <scope>NUCLEOTIDE SEQUENCE [LARGE SCALE GENOMIC DNA]</scope>
    <source>
        <strain evidence="1 2">OG2</strain>
    </source>
</reference>
<evidence type="ECO:0000313" key="1">
    <source>
        <dbReference type="EMBL" id="KAG0668883.1"/>
    </source>
</evidence>
<dbReference type="AlphaFoldDB" id="A0A9P6WBZ8"/>
<dbReference type="Proteomes" id="UP000750334">
    <property type="component" value="Unassembled WGS sequence"/>
</dbReference>
<name>A0A9P6WBZ8_MAUEX</name>
<protein>
    <recommendedName>
        <fullName evidence="3">Reverse transcriptase Ty1/copia-type domain-containing protein</fullName>
    </recommendedName>
</protein>
<proteinExistence type="predicted"/>
<evidence type="ECO:0000313" key="2">
    <source>
        <dbReference type="Proteomes" id="UP000750334"/>
    </source>
</evidence>
<organism evidence="1 2">
    <name type="scientific">Maudiozyma exigua</name>
    <name type="common">Yeast</name>
    <name type="synonym">Kazachstania exigua</name>
    <dbReference type="NCBI Taxonomy" id="34358"/>
    <lineage>
        <taxon>Eukaryota</taxon>
        <taxon>Fungi</taxon>
        <taxon>Dikarya</taxon>
        <taxon>Ascomycota</taxon>
        <taxon>Saccharomycotina</taxon>
        <taxon>Saccharomycetes</taxon>
        <taxon>Saccharomycetales</taxon>
        <taxon>Saccharomycetaceae</taxon>
        <taxon>Maudiozyma</taxon>
    </lineage>
</organism>
<dbReference type="CDD" id="cd09272">
    <property type="entry name" value="RNase_HI_RT_Ty1"/>
    <property type="match status" value="1"/>
</dbReference>
<gene>
    <name evidence="1" type="ORF">C6P45_004300</name>
</gene>
<accession>A0A9P6WBZ8</accession>
<dbReference type="EMBL" id="PUHR01000055">
    <property type="protein sequence ID" value="KAG0668883.1"/>
    <property type="molecule type" value="Genomic_DNA"/>
</dbReference>